<dbReference type="AlphaFoldDB" id="X1RRX8"/>
<reference evidence="1" key="1">
    <citation type="journal article" date="2014" name="Front. Microbiol.">
        <title>High frequency of phylogenetically diverse reductive dehalogenase-homologous genes in deep subseafloor sedimentary metagenomes.</title>
        <authorList>
            <person name="Kawai M."/>
            <person name="Futagami T."/>
            <person name="Toyoda A."/>
            <person name="Takaki Y."/>
            <person name="Nishi S."/>
            <person name="Hori S."/>
            <person name="Arai W."/>
            <person name="Tsubouchi T."/>
            <person name="Morono Y."/>
            <person name="Uchiyama I."/>
            <person name="Ito T."/>
            <person name="Fujiyama A."/>
            <person name="Inagaki F."/>
            <person name="Takami H."/>
        </authorList>
    </citation>
    <scope>NUCLEOTIDE SEQUENCE</scope>
    <source>
        <strain evidence="1">Expedition CK06-06</strain>
    </source>
</reference>
<sequence>MPDLTSMIEEKWYRKAIAGFKEVWGPAVKSAASLDAFCEGISAVTGIPAGTVRSSLPAKNWAAFQADADKYLAIAVAKIEAAHKANKWSSHYKRAFGG</sequence>
<dbReference type="EMBL" id="BARW01008345">
    <property type="protein sequence ID" value="GAI83418.1"/>
    <property type="molecule type" value="Genomic_DNA"/>
</dbReference>
<evidence type="ECO:0000313" key="1">
    <source>
        <dbReference type="EMBL" id="GAI83418.1"/>
    </source>
</evidence>
<organism evidence="1">
    <name type="scientific">marine sediment metagenome</name>
    <dbReference type="NCBI Taxonomy" id="412755"/>
    <lineage>
        <taxon>unclassified sequences</taxon>
        <taxon>metagenomes</taxon>
        <taxon>ecological metagenomes</taxon>
    </lineage>
</organism>
<gene>
    <name evidence="1" type="ORF">S12H4_17134</name>
</gene>
<name>X1RRX8_9ZZZZ</name>
<accession>X1RRX8</accession>
<comment type="caution">
    <text evidence="1">The sequence shown here is derived from an EMBL/GenBank/DDBJ whole genome shotgun (WGS) entry which is preliminary data.</text>
</comment>
<proteinExistence type="predicted"/>
<protein>
    <submittedName>
        <fullName evidence="1">Uncharacterized protein</fullName>
    </submittedName>
</protein>